<dbReference type="Pfam" id="PF08056">
    <property type="entry name" value="Trp_leader2"/>
    <property type="match status" value="1"/>
</dbReference>
<dbReference type="Proteomes" id="UP001196338">
    <property type="component" value="Unassembled WGS sequence"/>
</dbReference>
<reference evidence="2" key="6">
    <citation type="submission" date="2021-05" db="EMBL/GenBank/DDBJ databases">
        <authorList>
            <person name="Stine C."/>
        </authorList>
    </citation>
    <scope>NUCLEOTIDE SEQUENCE</scope>
    <source>
        <strain evidence="2">TDS0091212</strain>
    </source>
</reference>
<evidence type="ECO:0000313" key="9">
    <source>
        <dbReference type="Proteomes" id="UP000323225"/>
    </source>
</evidence>
<dbReference type="Proteomes" id="UP000323225">
    <property type="component" value="Unassembled WGS sequence"/>
</dbReference>
<dbReference type="EMBL" id="VIOS01000039">
    <property type="protein sequence ID" value="TQP13470.1"/>
    <property type="molecule type" value="Genomic_DNA"/>
</dbReference>
<reference evidence="2" key="7">
    <citation type="submission" date="2023-08" db="EMBL/GenBank/DDBJ databases">
        <title>Vibrio cholerae Outbreaks in Tanzania Exemplify Founder Flush: Simultaneous Increases in Population Size and Genetic Diversity.</title>
        <authorList>
            <person name="Debes A.K."/>
            <person name="Mohammed A."/>
            <person name="Maseke I."/>
            <person name="Almeida M."/>
            <person name="Li S."/>
            <person name="Matimba H."/>
            <person name="Joachim A."/>
            <person name="Mizinduko M."/>
            <person name="Nyanga S."/>
            <person name="Kelly M."/>
            <person name="Kachwamba Y."/>
            <person name="Schaffer A.M."/>
            <person name="Nyanga A.S."/>
            <person name="Mghamba J."/>
            <person name="Mosha F.S."/>
            <person name="Sack D.A."/>
            <person name="Stine O.C."/>
        </authorList>
    </citation>
    <scope>NUCLEOTIDE SEQUENCE</scope>
    <source>
        <strain evidence="2">TDS0091212</strain>
    </source>
</reference>
<evidence type="ECO:0000313" key="6">
    <source>
        <dbReference type="EMBL" id="TXY91125.1"/>
    </source>
</evidence>
<evidence type="ECO:0000313" key="8">
    <source>
        <dbReference type="Proteomes" id="UP000319979"/>
    </source>
</evidence>
<dbReference type="EMBL" id="QZRB01000007">
    <property type="protein sequence ID" value="MVD22968.1"/>
    <property type="molecule type" value="Genomic_DNA"/>
</dbReference>
<reference evidence="6 10" key="3">
    <citation type="submission" date="2019-06" db="EMBL/GenBank/DDBJ databases">
        <title>Vibrio cholerae phylogeny based on whole-genome sequencing reveals genetic diversity and population strucutre.</title>
        <authorList>
            <person name="Zhiqiu Y."/>
            <person name="Bin L."/>
            <person name="Lingyan J."/>
        </authorList>
    </citation>
    <scope>NUCLEOTIDE SEQUENCE [LARGE SCALE GENOMIC DNA]</scope>
    <source>
        <strain evidence="6 10">N2768</strain>
    </source>
</reference>
<comment type="caution">
    <text evidence="3">The sequence shown here is derived from an EMBL/GenBank/DDBJ whole genome shotgun (WGS) entry which is preliminary data.</text>
</comment>
<evidence type="ECO:0000313" key="11">
    <source>
        <dbReference type="Proteomes" id="UP000471242"/>
    </source>
</evidence>
<dbReference type="EMBL" id="VUAA01000008">
    <property type="protein sequence ID" value="KAA1255058.1"/>
    <property type="molecule type" value="Genomic_DNA"/>
</dbReference>
<organism evidence="3 11">
    <name type="scientific">Vibrio cholerae</name>
    <dbReference type="NCBI Taxonomy" id="666"/>
    <lineage>
        <taxon>Bacteria</taxon>
        <taxon>Pseudomonadati</taxon>
        <taxon>Pseudomonadota</taxon>
        <taxon>Gammaproteobacteria</taxon>
        <taxon>Vibrionales</taxon>
        <taxon>Vibrionaceae</taxon>
        <taxon>Vibrio</taxon>
    </lineage>
</organism>
<protein>
    <submittedName>
        <fullName evidence="3">Trp operon leader peptide</fullName>
    </submittedName>
</protein>
<dbReference type="EMBL" id="VSGZ01000037">
    <property type="protein sequence ID" value="TXY91125.1"/>
    <property type="molecule type" value="Genomic_DNA"/>
</dbReference>
<dbReference type="GeneID" id="94014058"/>
<accession>A0A0F4FJB5</accession>
<reference evidence="4 7" key="2">
    <citation type="submission" date="2019-02" db="EMBL/GenBank/DDBJ databases">
        <title>Genomic plasticity associated with the antimicrobial resistance in Vibrio cholerae.</title>
        <authorList>
            <person name="Verma J."/>
            <person name="Bag S."/>
            <person name="Saha B."/>
            <person name="Kumar P."/>
            <person name="Ghosh T.S."/>
            <person name="Dayal M."/>
            <person name="Senapati T."/>
            <person name="Mehra S."/>
            <person name="Dey P."/>
            <person name="Desigamani A."/>
            <person name="Kumar D."/>
            <person name="Rana P."/>
            <person name="Kumar B."/>
            <person name="Maiti T.K."/>
            <person name="Sharma N.C."/>
            <person name="Bhadra R.K."/>
            <person name="Mutreja A."/>
            <person name="Nair G.B."/>
            <person name="Ramamurthy T."/>
            <person name="Das B."/>
        </authorList>
    </citation>
    <scope>NUCLEOTIDE SEQUENCE [LARGE SCALE GENOMIC DNA]</scope>
    <source>
        <strain evidence="4 7">IDH06781</strain>
    </source>
</reference>
<dbReference type="InterPro" id="IPR012639">
    <property type="entry name" value="Trp_leader2"/>
</dbReference>
<dbReference type="Proteomes" id="UP000471242">
    <property type="component" value="Unassembled WGS sequence"/>
</dbReference>
<evidence type="ECO:0000313" key="10">
    <source>
        <dbReference type="Proteomes" id="UP000323583"/>
    </source>
</evidence>
<dbReference type="Proteomes" id="UP000319979">
    <property type="component" value="Unassembled WGS sequence"/>
</dbReference>
<evidence type="ECO:0000313" key="5">
    <source>
        <dbReference type="EMBL" id="TQP13470.1"/>
    </source>
</evidence>
<evidence type="ECO:0000313" key="1">
    <source>
        <dbReference type="EMBL" id="KAA1255058.1"/>
    </source>
</evidence>
<dbReference type="EMBL" id="JAHBND010000443">
    <property type="protein sequence ID" value="MBS7673791.1"/>
    <property type="molecule type" value="Genomic_DNA"/>
</dbReference>
<dbReference type="Proteomes" id="UP000294145">
    <property type="component" value="Unassembled WGS sequence"/>
</dbReference>
<reference evidence="5 8" key="4">
    <citation type="submission" date="2019-07" db="EMBL/GenBank/DDBJ databases">
        <title>Phenotypic and genotypic antimicrobial resistance traits of Vibrio cholerae non-O1/non-O139 isolated from a large Austrian lake frequently associated with cases of infection.</title>
        <authorList>
            <person name="Lepuschitz S."/>
            <person name="Baron S."/>
            <person name="Larvor E."/>
            <person name="Granier S."/>
            <person name="Pretzer C."/>
            <person name="Mach R.L."/>
            <person name="Farnleitner A.H."/>
            <person name="Ruppitsch W."/>
            <person name="Pleininger S."/>
            <person name="Indra A."/>
            <person name="Kirschner A.K.T."/>
        </authorList>
    </citation>
    <scope>NUCLEOTIDE SEQUENCE [LARGE SCALE GENOMIC DNA]</scope>
    <source>
        <strain evidence="5 8">A12JL36W90</strain>
    </source>
</reference>
<dbReference type="RefSeq" id="WP_001880954.1">
    <property type="nucleotide sequence ID" value="NZ_AP018677.1"/>
</dbReference>
<gene>
    <name evidence="3" type="ORF">D6U24_06325</name>
    <name evidence="4" type="ORF">EYB64_00970</name>
    <name evidence="1" type="ORF">F0M16_09335</name>
    <name evidence="5" type="ORF">FLM02_11565</name>
    <name evidence="6" type="ORF">FXE67_14260</name>
    <name evidence="2" type="ORF">KIN13_10165</name>
</gene>
<sequence>MQDSLLGLTMLQEFNPNHKPNFSPADAELAWWRTWTSSWWAHVYF</sequence>
<dbReference type="Proteomes" id="UP000323583">
    <property type="component" value="Unassembled WGS sequence"/>
</dbReference>
<dbReference type="EMBL" id="SISP01000001">
    <property type="protein sequence ID" value="TBM46901.1"/>
    <property type="molecule type" value="Genomic_DNA"/>
</dbReference>
<reference evidence="3 11" key="1">
    <citation type="submission" date="2018-09" db="EMBL/GenBank/DDBJ databases">
        <title>Genomic epidemiology reveals two lineages of Vibrio cholerae that can cause global cholera epidemics despite absence of cholera toxin gene.</title>
        <authorList>
            <person name="Wang H."/>
            <person name="Zen W."/>
            <person name="Yu H."/>
            <person name="Zhang W."/>
            <person name="Pan J."/>
            <person name="Yang C."/>
            <person name="Cui Y."/>
        </authorList>
    </citation>
    <scope>NUCLEOTIDE SEQUENCE [LARGE SCALE GENOMIC DNA]</scope>
    <source>
        <strain evidence="3 11">00-1_S85</strain>
    </source>
</reference>
<evidence type="ECO:0000313" key="4">
    <source>
        <dbReference type="EMBL" id="TBM46901.1"/>
    </source>
</evidence>
<evidence type="ECO:0000313" key="3">
    <source>
        <dbReference type="EMBL" id="MVD22968.1"/>
    </source>
</evidence>
<dbReference type="AlphaFoldDB" id="A0A0F4FJB5"/>
<proteinExistence type="predicted"/>
<evidence type="ECO:0000313" key="7">
    <source>
        <dbReference type="Proteomes" id="UP000294145"/>
    </source>
</evidence>
<dbReference type="KEGG" id="vcq:EN18_09190"/>
<name>A0A0F4FJB5_VIBCL</name>
<reference evidence="1 9" key="5">
    <citation type="submission" date="2019-09" db="EMBL/GenBank/DDBJ databases">
        <authorList>
            <person name="Kritzky A."/>
            <person name="Schelkanova E.Y."/>
            <person name="Alkhova Z.V."/>
            <person name="Smirnova N.I."/>
        </authorList>
    </citation>
    <scope>NUCLEOTIDE SEQUENCE [LARGE SCALE GENOMIC DNA]</scope>
    <source>
        <strain evidence="1 9">M1526</strain>
    </source>
</reference>
<evidence type="ECO:0000313" key="2">
    <source>
        <dbReference type="EMBL" id="MBS7673791.1"/>
    </source>
</evidence>